<keyword evidence="2" id="KW-0547">Nucleotide-binding</keyword>
<dbReference type="SUPFAM" id="SSF52058">
    <property type="entry name" value="L domain-like"/>
    <property type="match status" value="1"/>
</dbReference>
<dbReference type="InterPro" id="IPR002182">
    <property type="entry name" value="NB-ARC"/>
</dbReference>
<dbReference type="PANTHER" id="PTHR33463">
    <property type="entry name" value="NB-ARC DOMAIN-CONTAINING PROTEIN-RELATED"/>
    <property type="match status" value="1"/>
</dbReference>
<protein>
    <recommendedName>
        <fullName evidence="6">AAA+ ATPase domain-containing protein</fullName>
    </recommendedName>
</protein>
<dbReference type="InterPro" id="IPR042197">
    <property type="entry name" value="Apaf_helical"/>
</dbReference>
<dbReference type="GO" id="GO:0043531">
    <property type="term" value="F:ADP binding"/>
    <property type="evidence" value="ECO:0007669"/>
    <property type="project" value="InterPro"/>
</dbReference>
<dbReference type="Gramene" id="KCW62926">
    <property type="protein sequence ID" value="KCW62926"/>
    <property type="gene ID" value="EUGRSUZ_G00518"/>
</dbReference>
<comment type="similarity">
    <text evidence="1">Belongs to the disease resistance NB-LRR family.</text>
</comment>
<dbReference type="GO" id="GO:0006952">
    <property type="term" value="P:defense response"/>
    <property type="evidence" value="ECO:0007669"/>
    <property type="project" value="UniProtKB-KW"/>
</dbReference>
<dbReference type="Gene3D" id="3.40.50.300">
    <property type="entry name" value="P-loop containing nucleotide triphosphate hydrolases"/>
    <property type="match status" value="1"/>
</dbReference>
<dbReference type="eggNOG" id="KOG4658">
    <property type="taxonomic scope" value="Eukaryota"/>
</dbReference>
<dbReference type="SMART" id="SM00382">
    <property type="entry name" value="AAA"/>
    <property type="match status" value="1"/>
</dbReference>
<dbReference type="PRINTS" id="PR00364">
    <property type="entry name" value="DISEASERSIST"/>
</dbReference>
<keyword evidence="4" id="KW-0067">ATP-binding</keyword>
<dbReference type="Gene3D" id="1.10.8.430">
    <property type="entry name" value="Helical domain of apoptotic protease-activating factors"/>
    <property type="match status" value="1"/>
</dbReference>
<proteinExistence type="inferred from homology"/>
<gene>
    <name evidence="7" type="ORF">EUGRSUZ_G00518</name>
</gene>
<evidence type="ECO:0000313" key="7">
    <source>
        <dbReference type="EMBL" id="KCW62926.1"/>
    </source>
</evidence>
<organism evidence="7">
    <name type="scientific">Eucalyptus grandis</name>
    <name type="common">Flooded gum</name>
    <dbReference type="NCBI Taxonomy" id="71139"/>
    <lineage>
        <taxon>Eukaryota</taxon>
        <taxon>Viridiplantae</taxon>
        <taxon>Streptophyta</taxon>
        <taxon>Embryophyta</taxon>
        <taxon>Tracheophyta</taxon>
        <taxon>Spermatophyta</taxon>
        <taxon>Magnoliopsida</taxon>
        <taxon>eudicotyledons</taxon>
        <taxon>Gunneridae</taxon>
        <taxon>Pentapetalae</taxon>
        <taxon>rosids</taxon>
        <taxon>malvids</taxon>
        <taxon>Myrtales</taxon>
        <taxon>Myrtaceae</taxon>
        <taxon>Myrtoideae</taxon>
        <taxon>Eucalypteae</taxon>
        <taxon>Eucalyptus</taxon>
    </lineage>
</organism>
<evidence type="ECO:0000256" key="3">
    <source>
        <dbReference type="ARBA" id="ARBA00022821"/>
    </source>
</evidence>
<dbReference type="InterPro" id="IPR027417">
    <property type="entry name" value="P-loop_NTPase"/>
</dbReference>
<dbReference type="PANTHER" id="PTHR33463:SF203">
    <property type="entry name" value="AAA+ ATPASE DOMAIN-CONTAINING PROTEIN"/>
    <property type="match status" value="1"/>
</dbReference>
<keyword evidence="3" id="KW-0611">Plant defense</keyword>
<dbReference type="SUPFAM" id="SSF52540">
    <property type="entry name" value="P-loop containing nucleoside triphosphate hydrolases"/>
    <property type="match status" value="1"/>
</dbReference>
<feature type="domain" description="AAA+ ATPase" evidence="6">
    <location>
        <begin position="180"/>
        <end position="321"/>
    </location>
</feature>
<evidence type="ECO:0000256" key="1">
    <source>
        <dbReference type="ARBA" id="ARBA00008894"/>
    </source>
</evidence>
<feature type="coiled-coil region" evidence="5">
    <location>
        <begin position="34"/>
        <end position="61"/>
    </location>
</feature>
<dbReference type="EMBL" id="KK198759">
    <property type="protein sequence ID" value="KCW62926.1"/>
    <property type="molecule type" value="Genomic_DNA"/>
</dbReference>
<sequence>MEDIALCGASEVAKCLVAPIGRHCGYVMSSDRYVRQLNDEVKNLGDTRDEVQHSIDEARNNMKPIKPRVERWVNDVETVNNEARDVLNYDGRAKKTCFYGWLPNPKARYHLGKKASRTVKDIQALMAGGQFEKVDFENPPPGRVGAGLDVNSLAGDGGDTITDSRVSIFQGIMKALDDEKLKVIGVYGPGGVGKTTLLKEVEKELRKKGRPFHMIVKAEVSQTPDLNNIQGQLADALSLNLKDKESPQGRRDLLFQRLQRDPNEKVLVILDDLWEELDLTAVGIPSGDTSGKCKLLLTSRFKDVLEQKMLSDRTFFLEGLNDDEASKLFEKTIGDRLKDDEELKVIAAQVVKKLAGLPLLIISVASTLKNSGVSAWKNALTKIDVKKMETIVHLSYDHLKSEDAKSLFLLCGLIGGTIPVELLLVLGMGVGLFEGYNKTIQSSRDRLNAVLESLHSICLLQDGGDDKENVTIHDLYSEVVVSTPFRGQNALMMNSNYGSWSKEKRGKCWAICLAIVDKKKLDELMTCQFPDLKILMLSQLKDLGWNREHEHEVGDCLGLLDFTYMKELRVLYFCSMHIVSLPSSIGILGNLHSLYLNYCDVEDVAILGELKALQILSFARSTISRLPKEIGKLTNLRSLSLHKCGNLETI</sequence>
<evidence type="ECO:0000256" key="4">
    <source>
        <dbReference type="ARBA" id="ARBA00022840"/>
    </source>
</evidence>
<dbReference type="GO" id="GO:0005524">
    <property type="term" value="F:ATP binding"/>
    <property type="evidence" value="ECO:0007669"/>
    <property type="project" value="UniProtKB-KW"/>
</dbReference>
<name>A0A059BAQ3_EUCGR</name>
<evidence type="ECO:0000259" key="6">
    <source>
        <dbReference type="SMART" id="SM00382"/>
    </source>
</evidence>
<dbReference type="InterPro" id="IPR050905">
    <property type="entry name" value="Plant_NBS-LRR"/>
</dbReference>
<dbReference type="InterPro" id="IPR032675">
    <property type="entry name" value="LRR_dom_sf"/>
</dbReference>
<dbReference type="Pfam" id="PF00931">
    <property type="entry name" value="NB-ARC"/>
    <property type="match status" value="1"/>
</dbReference>
<dbReference type="InterPro" id="IPR003593">
    <property type="entry name" value="AAA+_ATPase"/>
</dbReference>
<evidence type="ECO:0000256" key="5">
    <source>
        <dbReference type="SAM" id="Coils"/>
    </source>
</evidence>
<accession>A0A059BAQ3</accession>
<reference evidence="7" key="1">
    <citation type="submission" date="2013-07" db="EMBL/GenBank/DDBJ databases">
        <title>The genome of Eucalyptus grandis.</title>
        <authorList>
            <person name="Schmutz J."/>
            <person name="Hayes R."/>
            <person name="Myburg A."/>
            <person name="Tuskan G."/>
            <person name="Grattapaglia D."/>
            <person name="Rokhsar D.S."/>
        </authorList>
    </citation>
    <scope>NUCLEOTIDE SEQUENCE</scope>
    <source>
        <tissue evidence="7">Leaf extractions</tissue>
    </source>
</reference>
<dbReference type="InParanoid" id="A0A059BAQ3"/>
<dbReference type="AlphaFoldDB" id="A0A059BAQ3"/>
<dbReference type="Gene3D" id="3.80.10.10">
    <property type="entry name" value="Ribonuclease Inhibitor"/>
    <property type="match status" value="1"/>
</dbReference>
<keyword evidence="5" id="KW-0175">Coiled coil</keyword>
<dbReference type="OMA" id="ESANDMR"/>
<evidence type="ECO:0000256" key="2">
    <source>
        <dbReference type="ARBA" id="ARBA00022741"/>
    </source>
</evidence>